<dbReference type="SUPFAM" id="SSF50494">
    <property type="entry name" value="Trypsin-like serine proteases"/>
    <property type="match status" value="2"/>
</dbReference>
<feature type="non-terminal residue" evidence="8">
    <location>
        <position position="358"/>
    </location>
</feature>
<keyword evidence="1 5" id="KW-0645">Protease</keyword>
<accession>A0A8J7NU26</accession>
<sequence>MTSPLQGPLERGSRPVKPPGLSSAQASPLSPEAQVRCRALAGQAVSSSHRLLLSPSLLPVSGTPLARSSIVGGEDAKEGAWPWQAYVMTVVGNKAFRCGGSLISEQWVLTAAHCFHELLLSPSLLPVSGTPLARSSIVGGEDAKEGAWPWQAYVMTVVGNKAFRGYNQSTCLVTLGAYQLEKPSNNQVKLRMKNVILHEKYRDVSSGYDIAVVQLDRKVTFSSYISPVPLPRRNDDFANNINCWATGWGDTKENVPLQSPQTLQQVRLPVLDNKDCQVMLKNYTIMDEMVCAGYKEGKKDTCQGDSGGPLVCKKRRGWVQVGIVSFGDGCARPNFPGINTRVSSFLRWIRKKTKDTGY</sequence>
<dbReference type="GO" id="GO:0004252">
    <property type="term" value="F:serine-type endopeptidase activity"/>
    <property type="evidence" value="ECO:0007669"/>
    <property type="project" value="InterPro"/>
</dbReference>
<name>A0A8J7NU26_ATRSP</name>
<dbReference type="InterPro" id="IPR033116">
    <property type="entry name" value="TRYPSIN_SER"/>
</dbReference>
<keyword evidence="4" id="KW-1015">Disulfide bond</keyword>
<dbReference type="PANTHER" id="PTHR24253">
    <property type="entry name" value="TRANSMEMBRANE PROTEASE SERINE"/>
    <property type="match status" value="1"/>
</dbReference>
<dbReference type="Proteomes" id="UP000736164">
    <property type="component" value="Unassembled WGS sequence"/>
</dbReference>
<dbReference type="PRINTS" id="PR00722">
    <property type="entry name" value="CHYMOTRYPSIN"/>
</dbReference>
<evidence type="ECO:0000313" key="9">
    <source>
        <dbReference type="Proteomes" id="UP000736164"/>
    </source>
</evidence>
<evidence type="ECO:0000256" key="1">
    <source>
        <dbReference type="ARBA" id="ARBA00022670"/>
    </source>
</evidence>
<dbReference type="Pfam" id="PF00089">
    <property type="entry name" value="Trypsin"/>
    <property type="match status" value="2"/>
</dbReference>
<keyword evidence="9" id="KW-1185">Reference proteome</keyword>
<dbReference type="AlphaFoldDB" id="A0A8J7NU26"/>
<dbReference type="PROSITE" id="PS00135">
    <property type="entry name" value="TRYPSIN_SER"/>
    <property type="match status" value="1"/>
</dbReference>
<evidence type="ECO:0000313" key="8">
    <source>
        <dbReference type="EMBL" id="MBN3317596.1"/>
    </source>
</evidence>
<feature type="domain" description="Peptidase S1" evidence="7">
    <location>
        <begin position="70"/>
        <end position="354"/>
    </location>
</feature>
<evidence type="ECO:0000256" key="6">
    <source>
        <dbReference type="SAM" id="MobiDB-lite"/>
    </source>
</evidence>
<evidence type="ECO:0000256" key="2">
    <source>
        <dbReference type="ARBA" id="ARBA00022729"/>
    </source>
</evidence>
<keyword evidence="2" id="KW-0732">Signal</keyword>
<dbReference type="GO" id="GO:0006508">
    <property type="term" value="P:proteolysis"/>
    <property type="evidence" value="ECO:0007669"/>
    <property type="project" value="UniProtKB-KW"/>
</dbReference>
<dbReference type="FunFam" id="2.40.10.10:FF:000024">
    <property type="entry name" value="Serine protease 53"/>
    <property type="match status" value="1"/>
</dbReference>
<evidence type="ECO:0000256" key="3">
    <source>
        <dbReference type="ARBA" id="ARBA00022801"/>
    </source>
</evidence>
<keyword evidence="3 5" id="KW-0378">Hydrolase</keyword>
<organism evidence="8 9">
    <name type="scientific">Atractosteus spatula</name>
    <name type="common">Alligator gar</name>
    <name type="synonym">Lepisosteus spatula</name>
    <dbReference type="NCBI Taxonomy" id="7917"/>
    <lineage>
        <taxon>Eukaryota</taxon>
        <taxon>Metazoa</taxon>
        <taxon>Chordata</taxon>
        <taxon>Craniata</taxon>
        <taxon>Vertebrata</taxon>
        <taxon>Euteleostomi</taxon>
        <taxon>Actinopterygii</taxon>
        <taxon>Neopterygii</taxon>
        <taxon>Holostei</taxon>
        <taxon>Semionotiformes</taxon>
        <taxon>Lepisosteidae</taxon>
        <taxon>Atractosteus</taxon>
    </lineage>
</organism>
<evidence type="ECO:0000256" key="4">
    <source>
        <dbReference type="ARBA" id="ARBA00023157"/>
    </source>
</evidence>
<dbReference type="EMBL" id="JAAWVO010036435">
    <property type="protein sequence ID" value="MBN3317596.1"/>
    <property type="molecule type" value="Genomic_DNA"/>
</dbReference>
<dbReference type="InterPro" id="IPR009003">
    <property type="entry name" value="Peptidase_S1_PA"/>
</dbReference>
<dbReference type="InterPro" id="IPR043504">
    <property type="entry name" value="Peptidase_S1_PA_chymotrypsin"/>
</dbReference>
<evidence type="ECO:0000256" key="5">
    <source>
        <dbReference type="RuleBase" id="RU363034"/>
    </source>
</evidence>
<protein>
    <submittedName>
        <fullName evidence="8">PRS27 protease</fullName>
    </submittedName>
</protein>
<feature type="non-terminal residue" evidence="8">
    <location>
        <position position="1"/>
    </location>
</feature>
<dbReference type="InterPro" id="IPR001314">
    <property type="entry name" value="Peptidase_S1A"/>
</dbReference>
<dbReference type="InterPro" id="IPR018114">
    <property type="entry name" value="TRYPSIN_HIS"/>
</dbReference>
<dbReference type="PANTHER" id="PTHR24253:SF127">
    <property type="entry name" value="SERINE PROTEASE 27-LIKE"/>
    <property type="match status" value="1"/>
</dbReference>
<keyword evidence="5" id="KW-0720">Serine protease</keyword>
<dbReference type="PROSITE" id="PS00134">
    <property type="entry name" value="TRYPSIN_HIS"/>
    <property type="match status" value="1"/>
</dbReference>
<evidence type="ECO:0000259" key="7">
    <source>
        <dbReference type="PROSITE" id="PS50240"/>
    </source>
</evidence>
<feature type="region of interest" description="Disordered" evidence="6">
    <location>
        <begin position="1"/>
        <end position="29"/>
    </location>
</feature>
<dbReference type="InterPro" id="IPR001254">
    <property type="entry name" value="Trypsin_dom"/>
</dbReference>
<dbReference type="SMART" id="SM00020">
    <property type="entry name" value="Tryp_SPc"/>
    <property type="match status" value="1"/>
</dbReference>
<reference evidence="8" key="1">
    <citation type="journal article" date="2021" name="Cell">
        <title>Tracing the genetic footprints of vertebrate landing in non-teleost ray-finned fishes.</title>
        <authorList>
            <person name="Bi X."/>
            <person name="Wang K."/>
            <person name="Yang L."/>
            <person name="Pan H."/>
            <person name="Jiang H."/>
            <person name="Wei Q."/>
            <person name="Fang M."/>
            <person name="Yu H."/>
            <person name="Zhu C."/>
            <person name="Cai Y."/>
            <person name="He Y."/>
            <person name="Gan X."/>
            <person name="Zeng H."/>
            <person name="Yu D."/>
            <person name="Zhu Y."/>
            <person name="Jiang H."/>
            <person name="Qiu Q."/>
            <person name="Yang H."/>
            <person name="Zhang Y.E."/>
            <person name="Wang W."/>
            <person name="Zhu M."/>
            <person name="He S."/>
            <person name="Zhang G."/>
        </authorList>
    </citation>
    <scope>NUCLEOTIDE SEQUENCE</scope>
    <source>
        <strain evidence="8">Allg_001</strain>
    </source>
</reference>
<dbReference type="Gene3D" id="2.40.10.10">
    <property type="entry name" value="Trypsin-like serine proteases"/>
    <property type="match status" value="2"/>
</dbReference>
<dbReference type="CDD" id="cd00190">
    <property type="entry name" value="Tryp_SPc"/>
    <property type="match status" value="1"/>
</dbReference>
<proteinExistence type="predicted"/>
<comment type="caution">
    <text evidence="8">The sequence shown here is derived from an EMBL/GenBank/DDBJ whole genome shotgun (WGS) entry which is preliminary data.</text>
</comment>
<gene>
    <name evidence="8" type="primary">Prss27_3</name>
    <name evidence="8" type="ORF">GTO95_0008834</name>
</gene>
<dbReference type="PROSITE" id="PS50240">
    <property type="entry name" value="TRYPSIN_DOM"/>
    <property type="match status" value="1"/>
</dbReference>